<comment type="caution">
    <text evidence="2">The sequence shown here is derived from an EMBL/GenBank/DDBJ whole genome shotgun (WGS) entry which is preliminary data.</text>
</comment>
<feature type="compositionally biased region" description="Basic residues" evidence="1">
    <location>
        <begin position="143"/>
        <end position="160"/>
    </location>
</feature>
<feature type="region of interest" description="Disordered" evidence="1">
    <location>
        <begin position="92"/>
        <end position="160"/>
    </location>
</feature>
<dbReference type="RefSeq" id="WP_129971366.1">
    <property type="nucleotide sequence ID" value="NZ_JACCEW010000008.1"/>
</dbReference>
<dbReference type="EMBL" id="JACCEW010000008">
    <property type="protein sequence ID" value="NYT38943.1"/>
    <property type="molecule type" value="Genomic_DNA"/>
</dbReference>
<gene>
    <name evidence="2" type="ORF">H0A68_18870</name>
</gene>
<evidence type="ECO:0000313" key="3">
    <source>
        <dbReference type="Proteomes" id="UP000580517"/>
    </source>
</evidence>
<sequence length="160" mass="17496">MSIQSFNLILDINGDGSYSAWELWEAIRFVYRLPGNLVVEILGHIPFVSPLLDIRASEATGYGSLNGMLATSLSLLFWVVVVVTALNLASPTVEDDNNNETRGNIAPPFPSGPLPATRQTEAEAARSHRPVSRPAHTVPGAHARPRRHRHLSGYLARHAK</sequence>
<proteinExistence type="predicted"/>
<dbReference type="AlphaFoldDB" id="A0A853FFT8"/>
<name>A0A853FFT8_9BURK</name>
<accession>A0A853FFT8</accession>
<dbReference type="OrthoDB" id="8688608at2"/>
<keyword evidence="3" id="KW-1185">Reference proteome</keyword>
<evidence type="ECO:0000256" key="1">
    <source>
        <dbReference type="SAM" id="MobiDB-lite"/>
    </source>
</evidence>
<reference evidence="2 3" key="1">
    <citation type="submission" date="2020-07" db="EMBL/GenBank/DDBJ databases">
        <title>Taxonomic revisions and descriptions of new bacterial species based on genomic comparisons in the high-G+C-content subgroup of the family Alcaligenaceae.</title>
        <authorList>
            <person name="Szabo A."/>
            <person name="Felfoldi T."/>
        </authorList>
    </citation>
    <scope>NUCLEOTIDE SEQUENCE [LARGE SCALE GENOMIC DNA]</scope>
    <source>
        <strain evidence="2 3">DSM 25264</strain>
    </source>
</reference>
<protein>
    <submittedName>
        <fullName evidence="2">Uncharacterized protein</fullName>
    </submittedName>
</protein>
<evidence type="ECO:0000313" key="2">
    <source>
        <dbReference type="EMBL" id="NYT38943.1"/>
    </source>
</evidence>
<organism evidence="2 3">
    <name type="scientific">Allopusillimonas soli</name>
    <dbReference type="NCBI Taxonomy" id="659016"/>
    <lineage>
        <taxon>Bacteria</taxon>
        <taxon>Pseudomonadati</taxon>
        <taxon>Pseudomonadota</taxon>
        <taxon>Betaproteobacteria</taxon>
        <taxon>Burkholderiales</taxon>
        <taxon>Alcaligenaceae</taxon>
        <taxon>Allopusillimonas</taxon>
    </lineage>
</organism>
<dbReference type="Proteomes" id="UP000580517">
    <property type="component" value="Unassembled WGS sequence"/>
</dbReference>